<reference evidence="1" key="1">
    <citation type="submission" date="2022-05" db="EMBL/GenBank/DDBJ databases">
        <title>The Musa troglodytarum L. genome provides insights into the mechanism of non-climacteric behaviour and enrichment of carotenoids.</title>
        <authorList>
            <person name="Wang J."/>
        </authorList>
    </citation>
    <scope>NUCLEOTIDE SEQUENCE</scope>
    <source>
        <tissue evidence="1">Leaf</tissue>
    </source>
</reference>
<name>A0A9E7FEC8_9LILI</name>
<sequence>MPAEHPGESPPSLLLPPSSSRFCKLQVVAVNTVRVRERERDRDQLVASGAVDRRAELNWLLLPSPVHPTDRQRHQFPTHHLASVRGFMFPLFCILFCTRAYTCVVLVHDPFLCFLASSLLRSKKRLAIGTEQVGERNRVQWRPISRLEIDMGTRKEKKVPLLPLRGGGVWPLTRTCNPVALSGPSCLPNH</sequence>
<proteinExistence type="predicted"/>
<gene>
    <name evidence="1" type="ORF">MUK42_12034</name>
</gene>
<protein>
    <submittedName>
        <fullName evidence="1">Uncharacterized protein</fullName>
    </submittedName>
</protein>
<keyword evidence="2" id="KW-1185">Reference proteome</keyword>
<dbReference type="EMBL" id="CP097506">
    <property type="protein sequence ID" value="URD94729.1"/>
    <property type="molecule type" value="Genomic_DNA"/>
</dbReference>
<accession>A0A9E7FEC8</accession>
<evidence type="ECO:0000313" key="1">
    <source>
        <dbReference type="EMBL" id="URD94729.1"/>
    </source>
</evidence>
<dbReference type="Proteomes" id="UP001055439">
    <property type="component" value="Chromosome 4"/>
</dbReference>
<organism evidence="1 2">
    <name type="scientific">Musa troglodytarum</name>
    <name type="common">fe'i banana</name>
    <dbReference type="NCBI Taxonomy" id="320322"/>
    <lineage>
        <taxon>Eukaryota</taxon>
        <taxon>Viridiplantae</taxon>
        <taxon>Streptophyta</taxon>
        <taxon>Embryophyta</taxon>
        <taxon>Tracheophyta</taxon>
        <taxon>Spermatophyta</taxon>
        <taxon>Magnoliopsida</taxon>
        <taxon>Liliopsida</taxon>
        <taxon>Zingiberales</taxon>
        <taxon>Musaceae</taxon>
        <taxon>Musa</taxon>
    </lineage>
</organism>
<evidence type="ECO:0000313" key="2">
    <source>
        <dbReference type="Proteomes" id="UP001055439"/>
    </source>
</evidence>
<dbReference type="AlphaFoldDB" id="A0A9E7FEC8"/>